<dbReference type="Pfam" id="PF02721">
    <property type="entry name" value="DUF223"/>
    <property type="match status" value="1"/>
</dbReference>
<dbReference type="OrthoDB" id="1931061at2759"/>
<dbReference type="InterPro" id="IPR003871">
    <property type="entry name" value="RFA1B/D_OB_1st"/>
</dbReference>
<feature type="domain" description="Replication protein A 70 kDa DNA-binding subunit B/D first OB fold" evidence="1">
    <location>
        <begin position="2"/>
        <end position="47"/>
    </location>
</feature>
<organism evidence="2 3">
    <name type="scientific">Microthlaspi erraticum</name>
    <dbReference type="NCBI Taxonomy" id="1685480"/>
    <lineage>
        <taxon>Eukaryota</taxon>
        <taxon>Viridiplantae</taxon>
        <taxon>Streptophyta</taxon>
        <taxon>Embryophyta</taxon>
        <taxon>Tracheophyta</taxon>
        <taxon>Spermatophyta</taxon>
        <taxon>Magnoliopsida</taxon>
        <taxon>eudicotyledons</taxon>
        <taxon>Gunneridae</taxon>
        <taxon>Pentapetalae</taxon>
        <taxon>rosids</taxon>
        <taxon>malvids</taxon>
        <taxon>Brassicales</taxon>
        <taxon>Brassicaceae</taxon>
        <taxon>Coluteocarpeae</taxon>
        <taxon>Microthlaspi</taxon>
    </lineage>
</organism>
<accession>A0A6D2JSF5</accession>
<name>A0A6D2JSF5_9BRAS</name>
<comment type="caution">
    <text evidence="2">The sequence shown here is derived from an EMBL/GenBank/DDBJ whole genome shotgun (WGS) entry which is preliminary data.</text>
</comment>
<sequence>MKRFKRCLHEGEWKILTGFSVVLVNTEIRLTEVRRKIALTSNTQVTHAEDSDAFIPLDMVPYDFVSNLWNDQRTSFPRDVENGEGLSFLVVDDEGTRMHAFVQHFADAKRFKRLLQKETGSR</sequence>
<gene>
    <name evidence="2" type="ORF">MERR_LOCUS29971</name>
</gene>
<dbReference type="Proteomes" id="UP000467841">
    <property type="component" value="Unassembled WGS sequence"/>
</dbReference>
<proteinExistence type="predicted"/>
<reference evidence="2" key="1">
    <citation type="submission" date="2020-01" db="EMBL/GenBank/DDBJ databases">
        <authorList>
            <person name="Mishra B."/>
        </authorList>
    </citation>
    <scope>NUCLEOTIDE SEQUENCE [LARGE SCALE GENOMIC DNA]</scope>
</reference>
<dbReference type="AlphaFoldDB" id="A0A6D2JSF5"/>
<evidence type="ECO:0000313" key="2">
    <source>
        <dbReference type="EMBL" id="CAA7042736.1"/>
    </source>
</evidence>
<dbReference type="EMBL" id="CACVBM020001274">
    <property type="protein sequence ID" value="CAA7042736.1"/>
    <property type="molecule type" value="Genomic_DNA"/>
</dbReference>
<protein>
    <recommendedName>
        <fullName evidence="1">Replication protein A 70 kDa DNA-binding subunit B/D first OB fold domain-containing protein</fullName>
    </recommendedName>
</protein>
<evidence type="ECO:0000313" key="3">
    <source>
        <dbReference type="Proteomes" id="UP000467841"/>
    </source>
</evidence>
<keyword evidence="3" id="KW-1185">Reference proteome</keyword>
<evidence type="ECO:0000259" key="1">
    <source>
        <dbReference type="Pfam" id="PF02721"/>
    </source>
</evidence>